<dbReference type="AlphaFoldDB" id="A0A921IVC2"/>
<dbReference type="InterPro" id="IPR036390">
    <property type="entry name" value="WH_DNA-bd_sf"/>
</dbReference>
<feature type="domain" description="Transcription regulator TrmB N-terminal" evidence="1">
    <location>
        <begin position="351"/>
        <end position="415"/>
    </location>
</feature>
<dbReference type="Pfam" id="PF01978">
    <property type="entry name" value="TrmB"/>
    <property type="match status" value="1"/>
</dbReference>
<dbReference type="PANTHER" id="PTHR30595">
    <property type="entry name" value="GLPR-RELATED TRANSCRIPTIONAL REPRESSOR"/>
    <property type="match status" value="1"/>
</dbReference>
<dbReference type="Gene3D" id="3.30.565.60">
    <property type="match status" value="1"/>
</dbReference>
<evidence type="ECO:0000259" key="1">
    <source>
        <dbReference type="Pfam" id="PF01978"/>
    </source>
</evidence>
<protein>
    <submittedName>
        <fullName evidence="3">DNA binding domain-containing protein</fullName>
    </submittedName>
</protein>
<dbReference type="EMBL" id="DYUZ01000009">
    <property type="protein sequence ID" value="HJG36735.1"/>
    <property type="molecule type" value="Genomic_DNA"/>
</dbReference>
<dbReference type="InterPro" id="IPR002831">
    <property type="entry name" value="Tscrpt_reg_TrmB_N"/>
</dbReference>
<evidence type="ECO:0000259" key="2">
    <source>
        <dbReference type="Pfam" id="PF04326"/>
    </source>
</evidence>
<name>A0A921IVC2_9ACTN</name>
<sequence>MRETKTVEFKESVTNSFLKTVSAYANYEGGTVLFGVNDQGKVVGLANPIQQCLDIEHRINDAISPRPEYSLDIREADSVVALTVCPGTSKPYLYRSKAYKRSDASTVEVDTVELTRLILEGRNVAFEQLPAKNQDLAFTYLGNLLSKYLALDVFTKDTLKTLELYKEESGYNNAAAILADRNSFPGVDLAQFGESINVINRRVTSEGKSVLEEFDEALQVFDDLYCYEEVVGATRRTVERVPLTAFREALANALVHRAWDVEARVRISMFDDHIEVVSPGGLPTGISEEEYLVDSVSVRRNPILANVFYRLGIIEAFGTGIRRIKNAYEDSASKPQFDVRENSITVVLPVLRRDFGLDEAQSLVFDQLNSVRPIGMSELLDRVGLGKSKVHRVLKQLIERGLVLVVGSGRGTKYRKA</sequence>
<dbReference type="Gene3D" id="1.10.10.10">
    <property type="entry name" value="Winged helix-like DNA-binding domain superfamily/Winged helix DNA-binding domain"/>
    <property type="match status" value="1"/>
</dbReference>
<dbReference type="RefSeq" id="WP_273189062.1">
    <property type="nucleotide sequence ID" value="NZ_DYUZ01000009.1"/>
</dbReference>
<organism evidence="3 4">
    <name type="scientific">Enorma phocaeensis</name>
    <dbReference type="NCBI Taxonomy" id="1871019"/>
    <lineage>
        <taxon>Bacteria</taxon>
        <taxon>Bacillati</taxon>
        <taxon>Actinomycetota</taxon>
        <taxon>Coriobacteriia</taxon>
        <taxon>Coriobacteriales</taxon>
        <taxon>Coriobacteriaceae</taxon>
        <taxon>Enorma</taxon>
    </lineage>
</organism>
<accession>A0A921IVC2</accession>
<comment type="caution">
    <text evidence="3">The sequence shown here is derived from an EMBL/GenBank/DDBJ whole genome shotgun (WGS) entry which is preliminary data.</text>
</comment>
<reference evidence="3" key="2">
    <citation type="submission" date="2021-09" db="EMBL/GenBank/DDBJ databases">
        <authorList>
            <person name="Gilroy R."/>
        </authorList>
    </citation>
    <scope>NUCLEOTIDE SEQUENCE</scope>
    <source>
        <strain evidence="3">ChiHjej13B12-9602</strain>
    </source>
</reference>
<feature type="domain" description="Schlafen AlbA-2" evidence="2">
    <location>
        <begin position="3"/>
        <end position="109"/>
    </location>
</feature>
<proteinExistence type="predicted"/>
<gene>
    <name evidence="3" type="ORF">K8V70_02570</name>
</gene>
<dbReference type="InterPro" id="IPR038475">
    <property type="entry name" value="RecG_C_sf"/>
</dbReference>
<dbReference type="Pfam" id="PF13749">
    <property type="entry name" value="HATPase_c_4"/>
    <property type="match status" value="1"/>
</dbReference>
<dbReference type="Pfam" id="PF04326">
    <property type="entry name" value="SLFN_AlbA_2"/>
    <property type="match status" value="1"/>
</dbReference>
<dbReference type="InterPro" id="IPR038461">
    <property type="entry name" value="Schlafen_AlbA_2_dom_sf"/>
</dbReference>
<dbReference type="InterPro" id="IPR007421">
    <property type="entry name" value="Schlafen_AlbA_2_dom"/>
</dbReference>
<dbReference type="Gene3D" id="3.30.950.30">
    <property type="entry name" value="Schlafen, AAA domain"/>
    <property type="match status" value="1"/>
</dbReference>
<dbReference type="SUPFAM" id="SSF46785">
    <property type="entry name" value="Winged helix' DNA-binding domain"/>
    <property type="match status" value="1"/>
</dbReference>
<dbReference type="Proteomes" id="UP000753256">
    <property type="component" value="Unassembled WGS sequence"/>
</dbReference>
<dbReference type="PANTHER" id="PTHR30595:SF6">
    <property type="entry name" value="SCHLAFEN ALBA-2 DOMAIN-CONTAINING PROTEIN"/>
    <property type="match status" value="1"/>
</dbReference>
<evidence type="ECO:0000313" key="4">
    <source>
        <dbReference type="Proteomes" id="UP000753256"/>
    </source>
</evidence>
<evidence type="ECO:0000313" key="3">
    <source>
        <dbReference type="EMBL" id="HJG36735.1"/>
    </source>
</evidence>
<dbReference type="InterPro" id="IPR036388">
    <property type="entry name" value="WH-like_DNA-bd_sf"/>
</dbReference>
<reference evidence="3" key="1">
    <citation type="journal article" date="2021" name="PeerJ">
        <title>Extensive microbial diversity within the chicken gut microbiome revealed by metagenomics and culture.</title>
        <authorList>
            <person name="Gilroy R."/>
            <person name="Ravi A."/>
            <person name="Getino M."/>
            <person name="Pursley I."/>
            <person name="Horton D.L."/>
            <person name="Alikhan N.F."/>
            <person name="Baker D."/>
            <person name="Gharbi K."/>
            <person name="Hall N."/>
            <person name="Watson M."/>
            <person name="Adriaenssens E.M."/>
            <person name="Foster-Nyarko E."/>
            <person name="Jarju S."/>
            <person name="Secka A."/>
            <person name="Antonio M."/>
            <person name="Oren A."/>
            <person name="Chaudhuri R.R."/>
            <person name="La Ragione R."/>
            <person name="Hildebrand F."/>
            <person name="Pallen M.J."/>
        </authorList>
    </citation>
    <scope>NUCLEOTIDE SEQUENCE</scope>
    <source>
        <strain evidence="3">ChiHjej13B12-9602</strain>
    </source>
</reference>